<feature type="transmembrane region" description="Helical" evidence="1">
    <location>
        <begin position="37"/>
        <end position="57"/>
    </location>
</feature>
<evidence type="ECO:0000256" key="1">
    <source>
        <dbReference type="SAM" id="Phobius"/>
    </source>
</evidence>
<dbReference type="EMBL" id="BPFB01000039">
    <property type="protein sequence ID" value="GIU49564.1"/>
    <property type="molecule type" value="Genomic_DNA"/>
</dbReference>
<feature type="transmembrane region" description="Helical" evidence="1">
    <location>
        <begin position="250"/>
        <end position="268"/>
    </location>
</feature>
<evidence type="ECO:0000313" key="5">
    <source>
        <dbReference type="Proteomes" id="UP000761574"/>
    </source>
</evidence>
<feature type="transmembrane region" description="Helical" evidence="1">
    <location>
        <begin position="141"/>
        <end position="161"/>
    </location>
</feature>
<dbReference type="PANTHER" id="PTHR23028:SF53">
    <property type="entry name" value="ACYL_TRANSF_3 DOMAIN-CONTAINING PROTEIN"/>
    <property type="match status" value="1"/>
</dbReference>
<feature type="transmembrane region" description="Helical" evidence="1">
    <location>
        <begin position="350"/>
        <end position="369"/>
    </location>
</feature>
<feature type="transmembrane region" description="Helical" evidence="1">
    <location>
        <begin position="311"/>
        <end position="329"/>
    </location>
</feature>
<feature type="transmembrane region" description="Helical" evidence="1">
    <location>
        <begin position="228"/>
        <end position="244"/>
    </location>
</feature>
<name>A0ABQ4PMM7_9GAMM</name>
<accession>A0ABQ4PMM7</accession>
<feature type="transmembrane region" description="Helical" evidence="1">
    <location>
        <begin position="194"/>
        <end position="216"/>
    </location>
</feature>
<dbReference type="PANTHER" id="PTHR23028">
    <property type="entry name" value="ACETYLTRANSFERASE"/>
    <property type="match status" value="1"/>
</dbReference>
<feature type="transmembrane region" description="Helical" evidence="1">
    <location>
        <begin position="168"/>
        <end position="188"/>
    </location>
</feature>
<keyword evidence="4" id="KW-0808">Transferase</keyword>
<dbReference type="Pfam" id="PF19040">
    <property type="entry name" value="SGNH"/>
    <property type="match status" value="1"/>
</dbReference>
<dbReference type="InterPro" id="IPR002656">
    <property type="entry name" value="Acyl_transf_3_dom"/>
</dbReference>
<sequence>MSGVLPKKFRYDINGLRAWAVVAVILFHFGVPGFAGGFAGVDIFFVISGLLMTQIIVTGLESNSFSFGRFMFARAKRIFPTLAALCLVLLVFGWFWLPTLDYQKLGTHIVGAALFISNHKFYSEAGYFDAASYEKWLLHSWSLSVEWQFYLLLPLVLMLAWRWRGKQAVLFSLLAIAFVSFVLSVYAVETNPSAAFYLLPFRAWEMVSGGLVWWVMRHQRLSQTASKVIELCGFGLILTAIFGFNGATPWPGGYALVPVLGAILVLAANRQVSPLTANPLLARVGLISYSLYLWHWPIVVFLAYAGEQSNPIWIVAGILLTLILGELSYRFIEMRCSNWLGQFSLKKAAWVLFGMLLFVELSAVATRHMDIEGRLPQVVEQASQESFDRHPRLEECLLSSERNVTDPSCIHGNGEVQAVVVGDSHANAVISSVALAAADKGSVVEMTYNGCSTVIGAKSRVHASQCEQFNQHVLDTLSTPSEIPVILISRLTGSVFGYNEPHAFHNTPVIYFGENTEQTRDDVYRDFVIKQTETVCQLSQYRPVYLVRPFPEMDVDVPKVRARHLMFAKSERDIFITEQAYMRRHAPIWQAQDQAAVACGAKVLNPLPYLCSNGQCMGTKDGHSLYYDSNHISEYGNKLLTPMFKPLFQ</sequence>
<evidence type="ECO:0000259" key="3">
    <source>
        <dbReference type="Pfam" id="PF19040"/>
    </source>
</evidence>
<keyword evidence="4" id="KW-0012">Acyltransferase</keyword>
<evidence type="ECO:0000259" key="2">
    <source>
        <dbReference type="Pfam" id="PF01757"/>
    </source>
</evidence>
<feature type="transmembrane region" description="Helical" evidence="1">
    <location>
        <begin position="12"/>
        <end position="31"/>
    </location>
</feature>
<dbReference type="RefSeq" id="WP_119979279.1">
    <property type="nucleotide sequence ID" value="NZ_BPFB01000039.1"/>
</dbReference>
<feature type="transmembrane region" description="Helical" evidence="1">
    <location>
        <begin position="78"/>
        <end position="97"/>
    </location>
</feature>
<keyword evidence="1" id="KW-1133">Transmembrane helix</keyword>
<organism evidence="4 5">
    <name type="scientific">Shewanella algidipiscicola</name>
    <dbReference type="NCBI Taxonomy" id="614070"/>
    <lineage>
        <taxon>Bacteria</taxon>
        <taxon>Pseudomonadati</taxon>
        <taxon>Pseudomonadota</taxon>
        <taxon>Gammaproteobacteria</taxon>
        <taxon>Alteromonadales</taxon>
        <taxon>Shewanellaceae</taxon>
        <taxon>Shewanella</taxon>
    </lineage>
</organism>
<dbReference type="Proteomes" id="UP000761574">
    <property type="component" value="Unassembled WGS sequence"/>
</dbReference>
<feature type="domain" description="Acyltransferase 3" evidence="2">
    <location>
        <begin position="11"/>
        <end position="324"/>
    </location>
</feature>
<dbReference type="GO" id="GO:0016746">
    <property type="term" value="F:acyltransferase activity"/>
    <property type="evidence" value="ECO:0007669"/>
    <property type="project" value="UniProtKB-KW"/>
</dbReference>
<keyword evidence="1" id="KW-0812">Transmembrane</keyword>
<dbReference type="Pfam" id="PF01757">
    <property type="entry name" value="Acyl_transf_3"/>
    <property type="match status" value="1"/>
</dbReference>
<comment type="caution">
    <text evidence="4">The sequence shown here is derived from an EMBL/GenBank/DDBJ whole genome shotgun (WGS) entry which is preliminary data.</text>
</comment>
<protein>
    <submittedName>
        <fullName evidence="4">Acyltransferase</fullName>
    </submittedName>
</protein>
<gene>
    <name evidence="4" type="ORF">TUM4630_28490</name>
</gene>
<reference evidence="4 5" key="1">
    <citation type="submission" date="2021-05" db="EMBL/GenBank/DDBJ databases">
        <title>Molecular characterization for Shewanella algae harboring chromosomal blaOXA-55-like strains isolated from clinical and environment sample.</title>
        <authorList>
            <person name="Ohama Y."/>
            <person name="Aoki K."/>
            <person name="Harada S."/>
            <person name="Moriya K."/>
            <person name="Ishii Y."/>
            <person name="Tateda K."/>
        </authorList>
    </citation>
    <scope>NUCLEOTIDE SEQUENCE [LARGE SCALE GENOMIC DNA]</scope>
    <source>
        <strain evidence="4 5">LMG 23746</strain>
    </source>
</reference>
<dbReference type="InterPro" id="IPR043968">
    <property type="entry name" value="SGNH"/>
</dbReference>
<proteinExistence type="predicted"/>
<feature type="transmembrane region" description="Helical" evidence="1">
    <location>
        <begin position="280"/>
        <end position="305"/>
    </location>
</feature>
<keyword evidence="5" id="KW-1185">Reference proteome</keyword>
<dbReference type="InterPro" id="IPR050879">
    <property type="entry name" value="Acyltransferase_3"/>
</dbReference>
<feature type="domain" description="SGNH" evidence="3">
    <location>
        <begin position="396"/>
        <end position="646"/>
    </location>
</feature>
<evidence type="ECO:0000313" key="4">
    <source>
        <dbReference type="EMBL" id="GIU49564.1"/>
    </source>
</evidence>
<keyword evidence="1" id="KW-0472">Membrane</keyword>